<proteinExistence type="inferred from homology"/>
<dbReference type="Pfam" id="PF00361">
    <property type="entry name" value="Proton_antipo_M"/>
    <property type="match status" value="1"/>
</dbReference>
<protein>
    <recommendedName>
        <fullName evidence="5">NADH-quinone oxidoreductase subunit N</fullName>
        <ecNumber evidence="5">7.1.1.-</ecNumber>
    </recommendedName>
    <alternativeName>
        <fullName evidence="5">NADH dehydrogenase I subunit N</fullName>
    </alternativeName>
    <alternativeName>
        <fullName evidence="5">NDH-1 subunit N</fullName>
    </alternativeName>
</protein>
<evidence type="ECO:0000313" key="9">
    <source>
        <dbReference type="Proteomes" id="UP000178526"/>
    </source>
</evidence>
<comment type="catalytic activity">
    <reaction evidence="5">
        <text>a quinone + NADH + 5 H(+)(in) = a quinol + NAD(+) + 4 H(+)(out)</text>
        <dbReference type="Rhea" id="RHEA:57888"/>
        <dbReference type="ChEBI" id="CHEBI:15378"/>
        <dbReference type="ChEBI" id="CHEBI:24646"/>
        <dbReference type="ChEBI" id="CHEBI:57540"/>
        <dbReference type="ChEBI" id="CHEBI:57945"/>
        <dbReference type="ChEBI" id="CHEBI:132124"/>
    </reaction>
</comment>
<feature type="transmembrane region" description="Helical" evidence="5">
    <location>
        <begin position="274"/>
        <end position="293"/>
    </location>
</feature>
<keyword evidence="5" id="KW-0830">Ubiquinone</keyword>
<evidence type="ECO:0000313" key="8">
    <source>
        <dbReference type="EMBL" id="OGL39278.1"/>
    </source>
</evidence>
<keyword evidence="3 5" id="KW-1133">Transmembrane helix</keyword>
<name>A0A1F7RDL6_9BACT</name>
<dbReference type="NCBIfam" id="TIGR01770">
    <property type="entry name" value="NDH_I_N"/>
    <property type="match status" value="1"/>
</dbReference>
<feature type="transmembrane region" description="Helical" evidence="5">
    <location>
        <begin position="343"/>
        <end position="364"/>
    </location>
</feature>
<comment type="similarity">
    <text evidence="5">Belongs to the complex I subunit 2 family.</text>
</comment>
<dbReference type="GO" id="GO:0050136">
    <property type="term" value="F:NADH dehydrogenase (quinone) (non-electrogenic) activity"/>
    <property type="evidence" value="ECO:0007669"/>
    <property type="project" value="UniProtKB-UniRule"/>
</dbReference>
<dbReference type="GO" id="GO:0005886">
    <property type="term" value="C:plasma membrane"/>
    <property type="evidence" value="ECO:0007669"/>
    <property type="project" value="UniProtKB-SubCell"/>
</dbReference>
<feature type="transmembrane region" description="Helical" evidence="5">
    <location>
        <begin position="107"/>
        <end position="125"/>
    </location>
</feature>
<feature type="transmembrane region" description="Helical" evidence="5">
    <location>
        <begin position="385"/>
        <end position="402"/>
    </location>
</feature>
<comment type="caution">
    <text evidence="8">The sequence shown here is derived from an EMBL/GenBank/DDBJ whole genome shotgun (WGS) entry which is preliminary data.</text>
</comment>
<evidence type="ECO:0000256" key="3">
    <source>
        <dbReference type="ARBA" id="ARBA00022989"/>
    </source>
</evidence>
<evidence type="ECO:0000256" key="4">
    <source>
        <dbReference type="ARBA" id="ARBA00023136"/>
    </source>
</evidence>
<dbReference type="Proteomes" id="UP000178526">
    <property type="component" value="Unassembled WGS sequence"/>
</dbReference>
<dbReference type="EC" id="7.1.1.-" evidence="5"/>
<evidence type="ECO:0000256" key="2">
    <source>
        <dbReference type="ARBA" id="ARBA00022692"/>
    </source>
</evidence>
<feature type="transmembrane region" description="Helical" evidence="5">
    <location>
        <begin position="163"/>
        <end position="182"/>
    </location>
</feature>
<comment type="subunit">
    <text evidence="5">NDH-1 is composed of 14 different subunits. Subunits NuoA, H, J, K, L, M, N constitute the membrane sector of the complex.</text>
</comment>
<keyword evidence="5" id="KW-1278">Translocase</keyword>
<dbReference type="GO" id="GO:0048038">
    <property type="term" value="F:quinone binding"/>
    <property type="evidence" value="ECO:0007669"/>
    <property type="project" value="UniProtKB-KW"/>
</dbReference>
<accession>A0A1F7RDL6</accession>
<keyword evidence="5" id="KW-1003">Cell membrane</keyword>
<comment type="function">
    <text evidence="5">NDH-1 shuttles electrons from NADH, via FMN and iron-sulfur (Fe-S) centers, to quinones in the respiratory chain. The immediate electron acceptor for the enzyme in this species is believed to be ubiquinone. Couples the redox reaction to proton translocation (for every two electrons transferred, four hydrogen ions are translocated across the cytoplasmic membrane), and thus conserves the redox energy in a proton gradient.</text>
</comment>
<feature type="transmembrane region" description="Helical" evidence="5">
    <location>
        <begin position="12"/>
        <end position="32"/>
    </location>
</feature>
<dbReference type="GO" id="GO:0042773">
    <property type="term" value="P:ATP synthesis coupled electron transport"/>
    <property type="evidence" value="ECO:0007669"/>
    <property type="project" value="InterPro"/>
</dbReference>
<feature type="transmembrane region" description="Helical" evidence="5">
    <location>
        <begin position="300"/>
        <end position="323"/>
    </location>
</feature>
<keyword evidence="5" id="KW-0874">Quinone</keyword>
<feature type="transmembrane region" description="Helical" evidence="5">
    <location>
        <begin position="131"/>
        <end position="151"/>
    </location>
</feature>
<gene>
    <name evidence="5" type="primary">nuoN</name>
    <name evidence="8" type="ORF">A2042_07330</name>
</gene>
<keyword evidence="5" id="KW-0813">Transport</keyword>
<dbReference type="GO" id="GO:0012505">
    <property type="term" value="C:endomembrane system"/>
    <property type="evidence" value="ECO:0007669"/>
    <property type="project" value="UniProtKB-SubCell"/>
</dbReference>
<dbReference type="InterPro" id="IPR001750">
    <property type="entry name" value="ND/Mrp_TM"/>
</dbReference>
<evidence type="ECO:0000256" key="5">
    <source>
        <dbReference type="HAMAP-Rule" id="MF_00445"/>
    </source>
</evidence>
<dbReference type="PANTHER" id="PTHR22773">
    <property type="entry name" value="NADH DEHYDROGENASE"/>
    <property type="match status" value="1"/>
</dbReference>
<feature type="transmembrane region" description="Helical" evidence="5">
    <location>
        <begin position="39"/>
        <end position="60"/>
    </location>
</feature>
<evidence type="ECO:0000256" key="1">
    <source>
        <dbReference type="ARBA" id="ARBA00004127"/>
    </source>
</evidence>
<dbReference type="EMBL" id="MGDB01000123">
    <property type="protein sequence ID" value="OGL39278.1"/>
    <property type="molecule type" value="Genomic_DNA"/>
</dbReference>
<feature type="domain" description="NADH:quinone oxidoreductase/Mrp antiporter transmembrane" evidence="7">
    <location>
        <begin position="126"/>
        <end position="436"/>
    </location>
</feature>
<dbReference type="HAMAP" id="MF_00445">
    <property type="entry name" value="NDH1_NuoN_1"/>
    <property type="match status" value="1"/>
</dbReference>
<organism evidence="8 9">
    <name type="scientific">Candidatus Schekmanbacteria bacterium GWA2_38_11</name>
    <dbReference type="NCBI Taxonomy" id="1817876"/>
    <lineage>
        <taxon>Bacteria</taxon>
        <taxon>Candidatus Schekmaniibacteriota</taxon>
    </lineage>
</organism>
<dbReference type="GO" id="GO:0008137">
    <property type="term" value="F:NADH dehydrogenase (ubiquinone) activity"/>
    <property type="evidence" value="ECO:0007669"/>
    <property type="project" value="InterPro"/>
</dbReference>
<keyword evidence="2 5" id="KW-0812">Transmembrane</keyword>
<dbReference type="InterPro" id="IPR010096">
    <property type="entry name" value="NADH-Q_OxRdtase_suN/2"/>
</dbReference>
<sequence length="497" mass="54426">MDIFQYIPNLSLLYPEIIVTVLALMVLIADLVVSKKRKVIIAVLAILGLLVALLSCIPLLGVNKTTFSGMFICDPFAMFFRILFLVIGVLTIFISIFYIAMEKIHLGEYYALLLFAILGMMVMAAANDLMIIYLGIELMALSVYALVGFLKHDLKSNEAALKYFVLGAFTSGILLYGISLLYGETGSTNLGEIQKSLIAGGSSRTAVLAMILLIAGFSFKIAAVPFHLWCPDAYDGAPTSITAFMSVGPKAAGFAALLRVFVVALLPLKEEWTILLWVISASTMILGNVMGVTQTNVKRLLAYSSIAHAGYGLMGLVAAGNVITISRSGIEYTEDGRMGIYMVMFYLLVYTFMNLGAFGMVLLLRKNSLRGDEISNFAGLAKTNPFYAAAMTIFLLSLMGFPPFAGFVGKFYLFTVAIQAKLYILAVIGVLTSVISAYYYFLIIRAMYIESPKESFQLIQSKSLVFALMITLILTVLIGLYPSPFLNFARESIFKLM</sequence>
<feature type="transmembrane region" description="Helical" evidence="5">
    <location>
        <begin position="422"/>
        <end position="442"/>
    </location>
</feature>
<feature type="transmembrane region" description="Helical" evidence="5">
    <location>
        <begin position="80"/>
        <end position="100"/>
    </location>
</feature>
<feature type="transmembrane region" description="Helical" evidence="5">
    <location>
        <begin position="206"/>
        <end position="230"/>
    </location>
</feature>
<feature type="transmembrane region" description="Helical" evidence="5">
    <location>
        <begin position="463"/>
        <end position="481"/>
    </location>
</feature>
<evidence type="ECO:0000256" key="6">
    <source>
        <dbReference type="RuleBase" id="RU000320"/>
    </source>
</evidence>
<evidence type="ECO:0000259" key="7">
    <source>
        <dbReference type="Pfam" id="PF00361"/>
    </source>
</evidence>
<dbReference type="AlphaFoldDB" id="A0A1F7RDL6"/>
<reference evidence="8 9" key="1">
    <citation type="journal article" date="2016" name="Nat. Commun.">
        <title>Thousands of microbial genomes shed light on interconnected biogeochemical processes in an aquifer system.</title>
        <authorList>
            <person name="Anantharaman K."/>
            <person name="Brown C.T."/>
            <person name="Hug L.A."/>
            <person name="Sharon I."/>
            <person name="Castelle C.J."/>
            <person name="Probst A.J."/>
            <person name="Thomas B.C."/>
            <person name="Singh A."/>
            <person name="Wilkins M.J."/>
            <person name="Karaoz U."/>
            <person name="Brodie E.L."/>
            <person name="Williams K.H."/>
            <person name="Hubbard S.S."/>
            <person name="Banfield J.F."/>
        </authorList>
    </citation>
    <scope>NUCLEOTIDE SEQUENCE [LARGE SCALE GENOMIC DNA]</scope>
</reference>
<comment type="subcellular location">
    <subcellularLocation>
        <location evidence="5">Cell membrane</location>
        <topology evidence="5">Multi-pass membrane protein</topology>
    </subcellularLocation>
    <subcellularLocation>
        <location evidence="1">Endomembrane system</location>
        <topology evidence="1">Multi-pass membrane protein</topology>
    </subcellularLocation>
    <subcellularLocation>
        <location evidence="6">Membrane</location>
        <topology evidence="6">Multi-pass membrane protein</topology>
    </subcellularLocation>
</comment>
<feature type="transmembrane region" description="Helical" evidence="5">
    <location>
        <begin position="251"/>
        <end position="268"/>
    </location>
</feature>
<keyword evidence="4 5" id="KW-0472">Membrane</keyword>
<keyword evidence="5" id="KW-0520">NAD</keyword>